<dbReference type="EMBL" id="GG666522">
    <property type="protein sequence ID" value="EEN59217.1"/>
    <property type="molecule type" value="Genomic_DNA"/>
</dbReference>
<evidence type="ECO:0000313" key="2">
    <source>
        <dbReference type="EMBL" id="EEN59217.1"/>
    </source>
</evidence>
<organism>
    <name type="scientific">Branchiostoma floridae</name>
    <name type="common">Florida lancelet</name>
    <name type="synonym">Amphioxus</name>
    <dbReference type="NCBI Taxonomy" id="7739"/>
    <lineage>
        <taxon>Eukaryota</taxon>
        <taxon>Metazoa</taxon>
        <taxon>Chordata</taxon>
        <taxon>Cephalochordata</taxon>
        <taxon>Leptocardii</taxon>
        <taxon>Amphioxiformes</taxon>
        <taxon>Branchiostomatidae</taxon>
        <taxon>Branchiostoma</taxon>
    </lineage>
</organism>
<protein>
    <submittedName>
        <fullName evidence="2">Uncharacterized protein</fullName>
    </submittedName>
</protein>
<dbReference type="SUPFAM" id="SSF52075">
    <property type="entry name" value="Outer arm dynein light chain 1"/>
    <property type="match status" value="1"/>
</dbReference>
<dbReference type="AlphaFoldDB" id="C3YKH3"/>
<dbReference type="InParanoid" id="C3YKH3"/>
<dbReference type="Gene3D" id="3.80.10.10">
    <property type="entry name" value="Ribonuclease Inhibitor"/>
    <property type="match status" value="1"/>
</dbReference>
<feature type="region of interest" description="Disordered" evidence="1">
    <location>
        <begin position="236"/>
        <end position="274"/>
    </location>
</feature>
<proteinExistence type="predicted"/>
<feature type="compositionally biased region" description="Polar residues" evidence="1">
    <location>
        <begin position="43"/>
        <end position="58"/>
    </location>
</feature>
<name>C3YKH3_BRAFL</name>
<sequence length="637" mass="69499">METSESAEAVKGNTVGPRKPPIDSQSIRARKARSVPMGRLPRPSSSASDKTTSETQQVHGRARLARATDRHVGNGSQMGTPSGLGYNVDEAGRDVTAPGLPQEKAIVSRSSLGSRYLRRTGVSDAMAQLGDPTAGSLTWNRSISQPPSYDQKQTDGVAFVKRHSEGMMATASSSLTPSISGPLVPYRSGGDSSQSTEQDSFLSKFRQKYAHLLSRPKPLITTKEGITSRTQRLPLSTSTIPEPFKPIQDPGSRVLPVPREDLGQGYVGKGSRRDSCDVEVEEYSNIAAPETEEDIPTEKPPPGGYVNALYLETQTTSKSSQDRITSTLFVTVHLTSPTSPGDPTLRVAESLFQANIKDEQRRQLLRKALAKFQGVLTTVSGDRIGLHFFTVQHLDNFWSKVILPGAGSVSERLDPVLITDQMRVAVLGRKLAVKVNIDEEEYLYVRKQLRKSTTENICSLSKLWMMHVRNNAIHRLPAELHRLSNLQVIDVAGNPLEFPPAEVCGKGLSAIMGFVRDHALPEIGKMAGTNGQLMSLAVVIFFTVAVIKETEGSPPQLVNVGAYDVSRESGLKPLDRLLGAGGYEGVSGYETSDVEDLPIMMERRRTCKGYFCCMATCAQHMFSMHPVIKNGRCYCSP</sequence>
<reference evidence="2" key="1">
    <citation type="journal article" date="2008" name="Nature">
        <title>The amphioxus genome and the evolution of the chordate karyotype.</title>
        <authorList>
            <consortium name="US DOE Joint Genome Institute (JGI-PGF)"/>
            <person name="Putnam N.H."/>
            <person name="Butts T."/>
            <person name="Ferrier D.E.K."/>
            <person name="Furlong R.F."/>
            <person name="Hellsten U."/>
            <person name="Kawashima T."/>
            <person name="Robinson-Rechavi M."/>
            <person name="Shoguchi E."/>
            <person name="Terry A."/>
            <person name="Yu J.-K."/>
            <person name="Benito-Gutierrez E.L."/>
            <person name="Dubchak I."/>
            <person name="Garcia-Fernandez J."/>
            <person name="Gibson-Brown J.J."/>
            <person name="Grigoriev I.V."/>
            <person name="Horton A.C."/>
            <person name="de Jong P.J."/>
            <person name="Jurka J."/>
            <person name="Kapitonov V.V."/>
            <person name="Kohara Y."/>
            <person name="Kuroki Y."/>
            <person name="Lindquist E."/>
            <person name="Lucas S."/>
            <person name="Osoegawa K."/>
            <person name="Pennacchio L.A."/>
            <person name="Salamov A.A."/>
            <person name="Satou Y."/>
            <person name="Sauka-Spengler T."/>
            <person name="Schmutz J."/>
            <person name="Shin-I T."/>
            <person name="Toyoda A."/>
            <person name="Bronner-Fraser M."/>
            <person name="Fujiyama A."/>
            <person name="Holland L.Z."/>
            <person name="Holland P.W.H."/>
            <person name="Satoh N."/>
            <person name="Rokhsar D.S."/>
        </authorList>
    </citation>
    <scope>NUCLEOTIDE SEQUENCE [LARGE SCALE GENOMIC DNA]</scope>
    <source>
        <strain evidence="2">S238N-H82</strain>
        <tissue evidence="2">Testes</tissue>
    </source>
</reference>
<dbReference type="InterPro" id="IPR032675">
    <property type="entry name" value="LRR_dom_sf"/>
</dbReference>
<feature type="region of interest" description="Disordered" evidence="1">
    <location>
        <begin position="1"/>
        <end position="100"/>
    </location>
</feature>
<evidence type="ECO:0000256" key="1">
    <source>
        <dbReference type="SAM" id="MobiDB-lite"/>
    </source>
</evidence>
<gene>
    <name evidence="2" type="ORF">BRAFLDRAFT_93392</name>
</gene>
<accession>C3YKH3</accession>